<feature type="transmembrane region" description="Helical" evidence="1">
    <location>
        <begin position="43"/>
        <end position="61"/>
    </location>
</feature>
<keyword evidence="1" id="KW-0472">Membrane</keyword>
<keyword evidence="1" id="KW-1133">Transmembrane helix</keyword>
<keyword evidence="3" id="KW-1185">Reference proteome</keyword>
<comment type="caution">
    <text evidence="2">The sequence shown here is derived from an EMBL/GenBank/DDBJ whole genome shotgun (WGS) entry which is preliminary data.</text>
</comment>
<feature type="transmembrane region" description="Helical" evidence="1">
    <location>
        <begin position="86"/>
        <end position="108"/>
    </location>
</feature>
<dbReference type="EMBL" id="QKYN01000067">
    <property type="protein sequence ID" value="RAG84321.1"/>
    <property type="molecule type" value="Genomic_DNA"/>
</dbReference>
<dbReference type="Proteomes" id="UP000248889">
    <property type="component" value="Unassembled WGS sequence"/>
</dbReference>
<feature type="transmembrane region" description="Helical" evidence="1">
    <location>
        <begin position="172"/>
        <end position="194"/>
    </location>
</feature>
<evidence type="ECO:0008006" key="4">
    <source>
        <dbReference type="Google" id="ProtNLM"/>
    </source>
</evidence>
<evidence type="ECO:0000256" key="1">
    <source>
        <dbReference type="SAM" id="Phobius"/>
    </source>
</evidence>
<dbReference type="Pfam" id="PF12730">
    <property type="entry name" value="ABC2_membrane_4"/>
    <property type="match status" value="1"/>
</dbReference>
<accession>A0A2X0ILY6</accession>
<dbReference type="OrthoDB" id="3480265at2"/>
<feature type="transmembrane region" description="Helical" evidence="1">
    <location>
        <begin position="206"/>
        <end position="226"/>
    </location>
</feature>
<evidence type="ECO:0000313" key="2">
    <source>
        <dbReference type="EMBL" id="RAG84321.1"/>
    </source>
</evidence>
<protein>
    <recommendedName>
        <fullName evidence="4">ABC transporter permease</fullName>
    </recommendedName>
</protein>
<reference evidence="2 3" key="1">
    <citation type="submission" date="2018-06" db="EMBL/GenBank/DDBJ databases">
        <title>Streptacidiphilus pinicola sp. nov., isolated from pine grove soil.</title>
        <authorList>
            <person name="Roh S.G."/>
            <person name="Park S."/>
            <person name="Kim M.-K."/>
            <person name="Yun B.-R."/>
            <person name="Park J."/>
            <person name="Kim M.J."/>
            <person name="Kim Y.S."/>
            <person name="Kim S.B."/>
        </authorList>
    </citation>
    <scope>NUCLEOTIDE SEQUENCE [LARGE SCALE GENOMIC DNA]</scope>
    <source>
        <strain evidence="2 3">MMS16-CNU450</strain>
    </source>
</reference>
<name>A0A2X0ILY6_9ACTN</name>
<proteinExistence type="predicted"/>
<gene>
    <name evidence="2" type="ORF">DN069_17695</name>
</gene>
<keyword evidence="1" id="KW-0812">Transmembrane</keyword>
<feature type="transmembrane region" description="Helical" evidence="1">
    <location>
        <begin position="129"/>
        <end position="152"/>
    </location>
</feature>
<evidence type="ECO:0000313" key="3">
    <source>
        <dbReference type="Proteomes" id="UP000248889"/>
    </source>
</evidence>
<sequence length="280" mass="28570">MNTSAVTSITATAAANNGITDPARFRDLVAAEWIKIRGQRSSWFLVAFCVLWDSLAAWYSGGHVTGVTPANAGSINPLIYPFNNTAWSLLAVLAASFGALSVAGEYSSGLIRSTIVAVPTRGRIMAAKAAVVAVCAACVGLACSAAALPIAGSQLAGKLTGLGPTGPGVPKAVVASALLLAISSLIGMAIGALIRHPAGAVTATWSALLFVPALLGSGSINLSAAAERMPVQLWTAISHTQPPSPQPAPLAPTPMAWLLYAAWPTISVAVAVWVVRRRDV</sequence>
<organism evidence="2 3">
    <name type="scientific">Streptacidiphilus pinicola</name>
    <dbReference type="NCBI Taxonomy" id="2219663"/>
    <lineage>
        <taxon>Bacteria</taxon>
        <taxon>Bacillati</taxon>
        <taxon>Actinomycetota</taxon>
        <taxon>Actinomycetes</taxon>
        <taxon>Kitasatosporales</taxon>
        <taxon>Streptomycetaceae</taxon>
        <taxon>Streptacidiphilus</taxon>
    </lineage>
</organism>
<feature type="transmembrane region" description="Helical" evidence="1">
    <location>
        <begin position="255"/>
        <end position="275"/>
    </location>
</feature>
<dbReference type="RefSeq" id="WP_111501987.1">
    <property type="nucleotide sequence ID" value="NZ_QKYN01000067.1"/>
</dbReference>
<dbReference type="AlphaFoldDB" id="A0A2X0ILY6"/>